<keyword evidence="1 2" id="KW-0371">Homeobox</keyword>
<dbReference type="InParanoid" id="S8F867"/>
<evidence type="ECO:0000256" key="2">
    <source>
        <dbReference type="RuleBase" id="RU000682"/>
    </source>
</evidence>
<dbReference type="PROSITE" id="PS50071">
    <property type="entry name" value="HOMEOBOX_2"/>
    <property type="match status" value="1"/>
</dbReference>
<dbReference type="GO" id="GO:0003677">
    <property type="term" value="F:DNA binding"/>
    <property type="evidence" value="ECO:0007669"/>
    <property type="project" value="UniProtKB-UniRule"/>
</dbReference>
<dbReference type="SUPFAM" id="SSF46689">
    <property type="entry name" value="Homeodomain-like"/>
    <property type="match status" value="1"/>
</dbReference>
<feature type="region of interest" description="Disordered" evidence="3">
    <location>
        <begin position="121"/>
        <end position="226"/>
    </location>
</feature>
<evidence type="ECO:0000259" key="4">
    <source>
        <dbReference type="PROSITE" id="PS50071"/>
    </source>
</evidence>
<dbReference type="Gene3D" id="1.10.10.60">
    <property type="entry name" value="Homeodomain-like"/>
    <property type="match status" value="1"/>
</dbReference>
<proteinExistence type="predicted"/>
<dbReference type="Pfam" id="PF00046">
    <property type="entry name" value="Homeodomain"/>
    <property type="match status" value="1"/>
</dbReference>
<evidence type="ECO:0000256" key="1">
    <source>
        <dbReference type="PROSITE-ProRule" id="PRU00108"/>
    </source>
</evidence>
<evidence type="ECO:0000256" key="3">
    <source>
        <dbReference type="SAM" id="MobiDB-lite"/>
    </source>
</evidence>
<organism evidence="5 6">
    <name type="scientific">Fomitopsis schrenkii</name>
    <name type="common">Brown rot fungus</name>
    <dbReference type="NCBI Taxonomy" id="2126942"/>
    <lineage>
        <taxon>Eukaryota</taxon>
        <taxon>Fungi</taxon>
        <taxon>Dikarya</taxon>
        <taxon>Basidiomycota</taxon>
        <taxon>Agaricomycotina</taxon>
        <taxon>Agaricomycetes</taxon>
        <taxon>Polyporales</taxon>
        <taxon>Fomitopsis</taxon>
    </lineage>
</organism>
<dbReference type="OrthoDB" id="2803250at2759"/>
<accession>S8F867</accession>
<keyword evidence="1 2" id="KW-0539">Nucleus</keyword>
<reference evidence="5 6" key="1">
    <citation type="journal article" date="2012" name="Science">
        <title>The Paleozoic origin of enzymatic lignin decomposition reconstructed from 31 fungal genomes.</title>
        <authorList>
            <person name="Floudas D."/>
            <person name="Binder M."/>
            <person name="Riley R."/>
            <person name="Barry K."/>
            <person name="Blanchette R.A."/>
            <person name="Henrissat B."/>
            <person name="Martinez A.T."/>
            <person name="Otillar R."/>
            <person name="Spatafora J.W."/>
            <person name="Yadav J.S."/>
            <person name="Aerts A."/>
            <person name="Benoit I."/>
            <person name="Boyd A."/>
            <person name="Carlson A."/>
            <person name="Copeland A."/>
            <person name="Coutinho P.M."/>
            <person name="de Vries R.P."/>
            <person name="Ferreira P."/>
            <person name="Findley K."/>
            <person name="Foster B."/>
            <person name="Gaskell J."/>
            <person name="Glotzer D."/>
            <person name="Gorecki P."/>
            <person name="Heitman J."/>
            <person name="Hesse C."/>
            <person name="Hori C."/>
            <person name="Igarashi K."/>
            <person name="Jurgens J.A."/>
            <person name="Kallen N."/>
            <person name="Kersten P."/>
            <person name="Kohler A."/>
            <person name="Kuees U."/>
            <person name="Kumar T.K.A."/>
            <person name="Kuo A."/>
            <person name="LaButti K."/>
            <person name="Larrondo L.F."/>
            <person name="Lindquist E."/>
            <person name="Ling A."/>
            <person name="Lombard V."/>
            <person name="Lucas S."/>
            <person name="Lundell T."/>
            <person name="Martin R."/>
            <person name="McLaughlin D.J."/>
            <person name="Morgenstern I."/>
            <person name="Morin E."/>
            <person name="Murat C."/>
            <person name="Nagy L.G."/>
            <person name="Nolan M."/>
            <person name="Ohm R.A."/>
            <person name="Patyshakuliyeva A."/>
            <person name="Rokas A."/>
            <person name="Ruiz-Duenas F.J."/>
            <person name="Sabat G."/>
            <person name="Salamov A."/>
            <person name="Samejima M."/>
            <person name="Schmutz J."/>
            <person name="Slot J.C."/>
            <person name="St John F."/>
            <person name="Stenlid J."/>
            <person name="Sun H."/>
            <person name="Sun S."/>
            <person name="Syed K."/>
            <person name="Tsang A."/>
            <person name="Wiebenga A."/>
            <person name="Young D."/>
            <person name="Pisabarro A."/>
            <person name="Eastwood D.C."/>
            <person name="Martin F."/>
            <person name="Cullen D."/>
            <person name="Grigoriev I.V."/>
            <person name="Hibbett D.S."/>
        </authorList>
    </citation>
    <scope>NUCLEOTIDE SEQUENCE</scope>
    <source>
        <strain evidence="6">FP-58527</strain>
    </source>
</reference>
<feature type="domain" description="Homeobox" evidence="4">
    <location>
        <begin position="256"/>
        <end position="311"/>
    </location>
</feature>
<keyword evidence="1 2" id="KW-0238">DNA-binding</keyword>
<dbReference type="EMBL" id="KE504172">
    <property type="protein sequence ID" value="EPS97835.1"/>
    <property type="molecule type" value="Genomic_DNA"/>
</dbReference>
<name>S8F867_FOMSC</name>
<protein>
    <recommendedName>
        <fullName evidence="4">Homeobox domain-containing protein</fullName>
    </recommendedName>
</protein>
<sequence>MLTAVSSWEPHPAYLAAQDTSSPASSCYSSPTQSIYGRTNDELEAAEALLILSRSAPARQYYYHPYQAGPLYQYPGPSYSQAGISYQLVGPAQPGIQTPPVQSYERAWAAPTCASVEEQPVAGPSVLRGSGASSPRLVPKARSTSPAPEEVRTPSPRVKRSRSPTPASTTTKPHSTASSIGPQRTAKSRGKARASPVAAAPKETKSGKRKTKAKSEPKEPVMYNADDPRPYYIDRAEWIGLDLETGKPMPGVPPLKSPATEYQAHILAWIFENVTPQPDKFWKAVVATKLSINSAKVHHWFTNQRQRVSKERKATKSATTDALDEVRVNDRKIKMRRQAVEDGEQWTDGRFVGVVDMLIAERQRVFEEEVAAHLAKIQGDAVKPEVDAASDAESEGIEA</sequence>
<gene>
    <name evidence="5" type="ORF">FOMPIDRAFT_1018108</name>
</gene>
<dbReference type="AlphaFoldDB" id="S8F867"/>
<comment type="subcellular location">
    <subcellularLocation>
        <location evidence="1 2">Nucleus</location>
    </subcellularLocation>
</comment>
<dbReference type="Proteomes" id="UP000015241">
    <property type="component" value="Unassembled WGS sequence"/>
</dbReference>
<dbReference type="GO" id="GO:0005634">
    <property type="term" value="C:nucleus"/>
    <property type="evidence" value="ECO:0007669"/>
    <property type="project" value="UniProtKB-SubCell"/>
</dbReference>
<dbReference type="InterPro" id="IPR009057">
    <property type="entry name" value="Homeodomain-like_sf"/>
</dbReference>
<evidence type="ECO:0000313" key="6">
    <source>
        <dbReference type="Proteomes" id="UP000015241"/>
    </source>
</evidence>
<feature type="compositionally biased region" description="Low complexity" evidence="3">
    <location>
        <begin position="163"/>
        <end position="179"/>
    </location>
</feature>
<dbReference type="InterPro" id="IPR001356">
    <property type="entry name" value="HD"/>
</dbReference>
<dbReference type="HOGENOM" id="CLU_690854_0_0_1"/>
<keyword evidence="6" id="KW-1185">Reference proteome</keyword>
<evidence type="ECO:0000313" key="5">
    <source>
        <dbReference type="EMBL" id="EPS97835.1"/>
    </source>
</evidence>
<feature type="DNA-binding region" description="Homeobox" evidence="1">
    <location>
        <begin position="258"/>
        <end position="312"/>
    </location>
</feature>